<evidence type="ECO:0000256" key="1">
    <source>
        <dbReference type="SAM" id="MobiDB-lite"/>
    </source>
</evidence>
<feature type="region of interest" description="Disordered" evidence="1">
    <location>
        <begin position="26"/>
        <end position="79"/>
    </location>
</feature>
<name>A0AAD7VDP3_QUISA</name>
<evidence type="ECO:0000313" key="3">
    <source>
        <dbReference type="Proteomes" id="UP001163823"/>
    </source>
</evidence>
<dbReference type="Proteomes" id="UP001163823">
    <property type="component" value="Chromosome 4"/>
</dbReference>
<feature type="compositionally biased region" description="Low complexity" evidence="1">
    <location>
        <begin position="172"/>
        <end position="188"/>
    </location>
</feature>
<comment type="caution">
    <text evidence="2">The sequence shown here is derived from an EMBL/GenBank/DDBJ whole genome shotgun (WGS) entry which is preliminary data.</text>
</comment>
<evidence type="ECO:0000313" key="2">
    <source>
        <dbReference type="EMBL" id="KAJ7971873.1"/>
    </source>
</evidence>
<feature type="compositionally biased region" description="Basic and acidic residues" evidence="1">
    <location>
        <begin position="117"/>
        <end position="129"/>
    </location>
</feature>
<reference evidence="2" key="1">
    <citation type="journal article" date="2023" name="Science">
        <title>Elucidation of the pathway for biosynthesis of saponin adjuvants from the soapbark tree.</title>
        <authorList>
            <person name="Reed J."/>
            <person name="Orme A."/>
            <person name="El-Demerdash A."/>
            <person name="Owen C."/>
            <person name="Martin L.B.B."/>
            <person name="Misra R.C."/>
            <person name="Kikuchi S."/>
            <person name="Rejzek M."/>
            <person name="Martin A.C."/>
            <person name="Harkess A."/>
            <person name="Leebens-Mack J."/>
            <person name="Louveau T."/>
            <person name="Stephenson M.J."/>
            <person name="Osbourn A."/>
        </authorList>
    </citation>
    <scope>NUCLEOTIDE SEQUENCE</scope>
    <source>
        <strain evidence="2">S10</strain>
    </source>
</reference>
<feature type="region of interest" description="Disordered" evidence="1">
    <location>
        <begin position="172"/>
        <end position="198"/>
    </location>
</feature>
<feature type="compositionally biased region" description="Polar residues" evidence="1">
    <location>
        <begin position="26"/>
        <end position="36"/>
    </location>
</feature>
<protein>
    <submittedName>
        <fullName evidence="2">Uncharacterized protein</fullName>
    </submittedName>
</protein>
<gene>
    <name evidence="2" type="ORF">O6P43_009841</name>
</gene>
<organism evidence="2 3">
    <name type="scientific">Quillaja saponaria</name>
    <name type="common">Soap bark tree</name>
    <dbReference type="NCBI Taxonomy" id="32244"/>
    <lineage>
        <taxon>Eukaryota</taxon>
        <taxon>Viridiplantae</taxon>
        <taxon>Streptophyta</taxon>
        <taxon>Embryophyta</taxon>
        <taxon>Tracheophyta</taxon>
        <taxon>Spermatophyta</taxon>
        <taxon>Magnoliopsida</taxon>
        <taxon>eudicotyledons</taxon>
        <taxon>Gunneridae</taxon>
        <taxon>Pentapetalae</taxon>
        <taxon>rosids</taxon>
        <taxon>fabids</taxon>
        <taxon>Fabales</taxon>
        <taxon>Quillajaceae</taxon>
        <taxon>Quillaja</taxon>
    </lineage>
</organism>
<dbReference type="EMBL" id="JARAOO010000004">
    <property type="protein sequence ID" value="KAJ7971873.1"/>
    <property type="molecule type" value="Genomic_DNA"/>
</dbReference>
<keyword evidence="3" id="KW-1185">Reference proteome</keyword>
<sequence>MELYVEHSVDEIEEVEFLLAAFAPQENSRPNVVNQNKGRDESDVEIVDKENSQPNEDNKGVDEPNVEMVDKESERAEAGAGSNFAFARIDRPTVVIETGVRGIRRGLRGSGSGRSARRGDVSGRVRERGGISGKVGDIAGRAVNNAKGGDIETAKNSGSVIEGNGASRLGLACASGLGTTGTSGSRLAEASATDMKGN</sequence>
<accession>A0AAD7VDP3</accession>
<dbReference type="KEGG" id="qsa:O6P43_009841"/>
<feature type="region of interest" description="Disordered" evidence="1">
    <location>
        <begin position="105"/>
        <end position="136"/>
    </location>
</feature>
<feature type="compositionally biased region" description="Basic and acidic residues" evidence="1">
    <location>
        <begin position="37"/>
        <end position="77"/>
    </location>
</feature>
<proteinExistence type="predicted"/>
<dbReference type="AlphaFoldDB" id="A0AAD7VDP3"/>